<evidence type="ECO:0000259" key="8">
    <source>
        <dbReference type="Pfam" id="PF06271"/>
    </source>
</evidence>
<evidence type="ECO:0000256" key="6">
    <source>
        <dbReference type="SAM" id="MobiDB-lite"/>
    </source>
</evidence>
<keyword evidence="5 7" id="KW-0472">Membrane</keyword>
<evidence type="ECO:0000256" key="1">
    <source>
        <dbReference type="ARBA" id="ARBA00004651"/>
    </source>
</evidence>
<dbReference type="OrthoDB" id="9793824at2"/>
<feature type="region of interest" description="Disordered" evidence="6">
    <location>
        <begin position="1"/>
        <end position="72"/>
    </location>
</feature>
<evidence type="ECO:0000313" key="9">
    <source>
        <dbReference type="EMBL" id="SDG49419.1"/>
    </source>
</evidence>
<dbReference type="STRING" id="120956.SAMN05421791_11125"/>
<evidence type="ECO:0000256" key="5">
    <source>
        <dbReference type="ARBA" id="ARBA00023136"/>
    </source>
</evidence>
<dbReference type="EMBL" id="FNCK01000011">
    <property type="protein sequence ID" value="SDG49419.1"/>
    <property type="molecule type" value="Genomic_DNA"/>
</dbReference>
<organism evidence="9 10">
    <name type="scientific">Facklamia miroungae</name>
    <dbReference type="NCBI Taxonomy" id="120956"/>
    <lineage>
        <taxon>Bacteria</taxon>
        <taxon>Bacillati</taxon>
        <taxon>Bacillota</taxon>
        <taxon>Bacilli</taxon>
        <taxon>Lactobacillales</taxon>
        <taxon>Aerococcaceae</taxon>
        <taxon>Facklamia</taxon>
    </lineage>
</organism>
<comment type="subcellular location">
    <subcellularLocation>
        <location evidence="1">Cell membrane</location>
        <topology evidence="1">Multi-pass membrane protein</topology>
    </subcellularLocation>
</comment>
<dbReference type="PANTHER" id="PTHR36115">
    <property type="entry name" value="PROLINE-RICH ANTIGEN HOMOLOG-RELATED"/>
    <property type="match status" value="1"/>
</dbReference>
<keyword evidence="2" id="KW-1003">Cell membrane</keyword>
<feature type="transmembrane region" description="Helical" evidence="7">
    <location>
        <begin position="210"/>
        <end position="229"/>
    </location>
</feature>
<reference evidence="9 10" key="1">
    <citation type="submission" date="2016-10" db="EMBL/GenBank/DDBJ databases">
        <authorList>
            <person name="de Groot N.N."/>
        </authorList>
    </citation>
    <scope>NUCLEOTIDE SEQUENCE [LARGE SCALE GENOMIC DNA]</scope>
    <source>
        <strain evidence="9 10">ATCC BAA-466</strain>
    </source>
</reference>
<evidence type="ECO:0000256" key="3">
    <source>
        <dbReference type="ARBA" id="ARBA00022692"/>
    </source>
</evidence>
<keyword evidence="3 7" id="KW-0812">Transmembrane</keyword>
<dbReference type="InterPro" id="IPR010432">
    <property type="entry name" value="RDD"/>
</dbReference>
<accession>A0A1G7UQL3</accession>
<feature type="compositionally biased region" description="Basic and acidic residues" evidence="6">
    <location>
        <begin position="28"/>
        <end position="39"/>
    </location>
</feature>
<protein>
    <submittedName>
        <fullName evidence="9">Uncharacterized membrane protein YckC, RDD family</fullName>
    </submittedName>
</protein>
<dbReference type="Pfam" id="PF06271">
    <property type="entry name" value="RDD"/>
    <property type="match status" value="1"/>
</dbReference>
<dbReference type="InterPro" id="IPR051791">
    <property type="entry name" value="Pra-immunoreactive"/>
</dbReference>
<feature type="transmembrane region" description="Helical" evidence="7">
    <location>
        <begin position="152"/>
        <end position="171"/>
    </location>
</feature>
<feature type="domain" description="RDD" evidence="8">
    <location>
        <begin position="116"/>
        <end position="240"/>
    </location>
</feature>
<keyword evidence="10" id="KW-1185">Reference proteome</keyword>
<dbReference type="Proteomes" id="UP000199708">
    <property type="component" value="Unassembled WGS sequence"/>
</dbReference>
<feature type="compositionally biased region" description="Basic and acidic residues" evidence="6">
    <location>
        <begin position="1"/>
        <end position="20"/>
    </location>
</feature>
<dbReference type="GO" id="GO:0005886">
    <property type="term" value="C:plasma membrane"/>
    <property type="evidence" value="ECO:0007669"/>
    <property type="project" value="UniProtKB-SubCell"/>
</dbReference>
<keyword evidence="4 7" id="KW-1133">Transmembrane helix</keyword>
<feature type="transmembrane region" description="Helical" evidence="7">
    <location>
        <begin position="119"/>
        <end position="140"/>
    </location>
</feature>
<name>A0A1G7UQL3_9LACT</name>
<evidence type="ECO:0000256" key="4">
    <source>
        <dbReference type="ARBA" id="ARBA00022989"/>
    </source>
</evidence>
<gene>
    <name evidence="9" type="ORF">SAMN05421791_11125</name>
</gene>
<proteinExistence type="predicted"/>
<dbReference type="AlphaFoldDB" id="A0A1G7UQL3"/>
<evidence type="ECO:0000313" key="10">
    <source>
        <dbReference type="Proteomes" id="UP000199708"/>
    </source>
</evidence>
<dbReference type="PANTHER" id="PTHR36115:SF9">
    <property type="entry name" value="LMO1584 PROTEIN"/>
    <property type="match status" value="1"/>
</dbReference>
<evidence type="ECO:0000256" key="7">
    <source>
        <dbReference type="SAM" id="Phobius"/>
    </source>
</evidence>
<sequence length="259" mass="30062">MTPVQLDKEELKTLLDDTNEKINPSLLEEEKTSEIHSDLEQNSLRPLKEEKPEPTQPSQLEPKNRKNAGLNPFTNQEQRDAALKENQESNIDPIQLEIVDQQIRENGYDHLPNEVYAGFWVRLAAYIVDFVLISLISTILTNIIGEMNKDILWGNLPLFFNLIIYCLYFFLMTLTLKGQTPGKILFDLRVVPINSQVHKLNFSTLMIREVFGRVIFYFVPFIALILIFTKKHQHPLDMLTDTTVINERYLTAFAKWKLA</sequence>
<dbReference type="RefSeq" id="WP_090290380.1">
    <property type="nucleotide sequence ID" value="NZ_FNCK01000011.1"/>
</dbReference>
<evidence type="ECO:0000256" key="2">
    <source>
        <dbReference type="ARBA" id="ARBA00022475"/>
    </source>
</evidence>